<dbReference type="Gene3D" id="3.40.800.10">
    <property type="entry name" value="Ureohydrolase domain"/>
    <property type="match status" value="1"/>
</dbReference>
<reference evidence="5 6" key="1">
    <citation type="submission" date="2024-10" db="EMBL/GenBank/DDBJ databases">
        <title>The Natural Products Discovery Center: Release of the First 8490 Sequenced Strains for Exploring Actinobacteria Biosynthetic Diversity.</title>
        <authorList>
            <person name="Kalkreuter E."/>
            <person name="Kautsar S.A."/>
            <person name="Yang D."/>
            <person name="Bader C.D."/>
            <person name="Teijaro C.N."/>
            <person name="Fluegel L."/>
            <person name="Davis C.M."/>
            <person name="Simpson J.R."/>
            <person name="Lauterbach L."/>
            <person name="Steele A.D."/>
            <person name="Gui C."/>
            <person name="Meng S."/>
            <person name="Li G."/>
            <person name="Viehrig K."/>
            <person name="Ye F."/>
            <person name="Su P."/>
            <person name="Kiefer A.F."/>
            <person name="Nichols A."/>
            <person name="Cepeda A.J."/>
            <person name="Yan W."/>
            <person name="Fan B."/>
            <person name="Jiang Y."/>
            <person name="Adhikari A."/>
            <person name="Zheng C.-J."/>
            <person name="Schuster L."/>
            <person name="Cowan T.M."/>
            <person name="Smanski M.J."/>
            <person name="Chevrette M.G."/>
            <person name="De Carvalho L.P.S."/>
            <person name="Shen B."/>
        </authorList>
    </citation>
    <scope>NUCLEOTIDE SEQUENCE [LARGE SCALE GENOMIC DNA]</scope>
    <source>
        <strain evidence="5 6">NPDC000087</strain>
    </source>
</reference>
<keyword evidence="1" id="KW-0479">Metal-binding</keyword>
<dbReference type="PANTHER" id="PTHR43782">
    <property type="entry name" value="ARGINASE"/>
    <property type="match status" value="1"/>
</dbReference>
<dbReference type="CDD" id="cd09999">
    <property type="entry name" value="Arginase-like_1"/>
    <property type="match status" value="1"/>
</dbReference>
<accession>A0ABW6W4Y3</accession>
<evidence type="ECO:0000313" key="5">
    <source>
        <dbReference type="EMBL" id="MFF5287819.1"/>
    </source>
</evidence>
<dbReference type="EMBL" id="JBIAZU010000001">
    <property type="protein sequence ID" value="MFF5287819.1"/>
    <property type="molecule type" value="Genomic_DNA"/>
</dbReference>
<sequence length="311" mass="33126">MSSSWTGAADLIGVCFDGSGRPRGQARAAAVLREAGLARALRDATMTADVTTPPPDPSRGAGTFMNEAALLAMIDDVHRRVRDSLRARRFPLLYGADCAVLLGALPALRDELGAAGLLFMDAHEDATTMDSSPDGEAANMEIALLLGLTGRDAPESMRHRLPALDPAAIVMLGQRDERYREAIAIPSIAPRVRLHPAEVVHGRAAQLAAEAAEHLDRTTPGWWVHIDLDVLRGDEFPACAAASDPAMPGGLGWPELTTIVRRALTSPKCRGLGVGVYNTDLDPDRRAARRIVQFLGELAGAPHPMTQADST</sequence>
<dbReference type="SUPFAM" id="SSF52768">
    <property type="entry name" value="Arginase/deacetylase"/>
    <property type="match status" value="1"/>
</dbReference>
<dbReference type="PANTHER" id="PTHR43782:SF3">
    <property type="entry name" value="ARGINASE"/>
    <property type="match status" value="1"/>
</dbReference>
<evidence type="ECO:0000256" key="3">
    <source>
        <dbReference type="ARBA" id="ARBA00023211"/>
    </source>
</evidence>
<dbReference type="EC" id="3.5.3.-" evidence="5"/>
<dbReference type="GO" id="GO:0016787">
    <property type="term" value="F:hydrolase activity"/>
    <property type="evidence" value="ECO:0007669"/>
    <property type="project" value="UniProtKB-KW"/>
</dbReference>
<protein>
    <submittedName>
        <fullName evidence="5">Arginase family protein</fullName>
        <ecNumber evidence="5">3.5.3.-</ecNumber>
    </submittedName>
</protein>
<comment type="similarity">
    <text evidence="4">Belongs to the arginase family.</text>
</comment>
<dbReference type="Pfam" id="PF00491">
    <property type="entry name" value="Arginase"/>
    <property type="match status" value="1"/>
</dbReference>
<evidence type="ECO:0000256" key="4">
    <source>
        <dbReference type="PROSITE-ProRule" id="PRU00742"/>
    </source>
</evidence>
<proteinExistence type="inferred from homology"/>
<gene>
    <name evidence="5" type="ORF">ACFY35_00175</name>
</gene>
<evidence type="ECO:0000256" key="1">
    <source>
        <dbReference type="ARBA" id="ARBA00022723"/>
    </source>
</evidence>
<keyword evidence="3" id="KW-0464">Manganese</keyword>
<organism evidence="5 6">
    <name type="scientific">Paractinoplanes globisporus</name>
    <dbReference type="NCBI Taxonomy" id="113565"/>
    <lineage>
        <taxon>Bacteria</taxon>
        <taxon>Bacillati</taxon>
        <taxon>Actinomycetota</taxon>
        <taxon>Actinomycetes</taxon>
        <taxon>Micromonosporales</taxon>
        <taxon>Micromonosporaceae</taxon>
        <taxon>Paractinoplanes</taxon>
    </lineage>
</organism>
<comment type="caution">
    <text evidence="5">The sequence shown here is derived from an EMBL/GenBank/DDBJ whole genome shotgun (WGS) entry which is preliminary data.</text>
</comment>
<dbReference type="PROSITE" id="PS51409">
    <property type="entry name" value="ARGINASE_2"/>
    <property type="match status" value="1"/>
</dbReference>
<evidence type="ECO:0000256" key="2">
    <source>
        <dbReference type="ARBA" id="ARBA00022801"/>
    </source>
</evidence>
<dbReference type="InterPro" id="IPR023696">
    <property type="entry name" value="Ureohydrolase_dom_sf"/>
</dbReference>
<dbReference type="RefSeq" id="WP_020515539.1">
    <property type="nucleotide sequence ID" value="NZ_JBIAZU010000001.1"/>
</dbReference>
<evidence type="ECO:0000313" key="6">
    <source>
        <dbReference type="Proteomes" id="UP001602245"/>
    </source>
</evidence>
<keyword evidence="6" id="KW-1185">Reference proteome</keyword>
<dbReference type="Proteomes" id="UP001602245">
    <property type="component" value="Unassembled WGS sequence"/>
</dbReference>
<dbReference type="InterPro" id="IPR006035">
    <property type="entry name" value="Ureohydrolase"/>
</dbReference>
<name>A0ABW6W4Y3_9ACTN</name>
<keyword evidence="2 5" id="KW-0378">Hydrolase</keyword>